<evidence type="ECO:0000256" key="3">
    <source>
        <dbReference type="SAM" id="MobiDB-lite"/>
    </source>
</evidence>
<dbReference type="InterPro" id="IPR013783">
    <property type="entry name" value="Ig-like_fold"/>
</dbReference>
<name>E3HIX9_ACHXA</name>
<dbReference type="InterPro" id="IPR011049">
    <property type="entry name" value="Serralysin-like_metalloprot_C"/>
</dbReference>
<evidence type="ECO:0000259" key="4">
    <source>
        <dbReference type="PROSITE" id="PS50234"/>
    </source>
</evidence>
<dbReference type="Pfam" id="PF00353">
    <property type="entry name" value="HemolysinCabind"/>
    <property type="match status" value="4"/>
</dbReference>
<dbReference type="InterPro" id="IPR036465">
    <property type="entry name" value="vWFA_dom_sf"/>
</dbReference>
<dbReference type="Gene3D" id="2.60.40.10">
    <property type="entry name" value="Immunoglobulins"/>
    <property type="match status" value="1"/>
</dbReference>
<dbReference type="PROSITE" id="PS50234">
    <property type="entry name" value="VWFA"/>
    <property type="match status" value="1"/>
</dbReference>
<dbReference type="RefSeq" id="WP_013392876.1">
    <property type="nucleotide sequence ID" value="NC_014640.1"/>
</dbReference>
<keyword evidence="2" id="KW-0964">Secreted</keyword>
<dbReference type="Gene3D" id="2.150.10.10">
    <property type="entry name" value="Serralysin-like metalloprotease, C-terminal"/>
    <property type="match status" value="1"/>
</dbReference>
<feature type="domain" description="VWFA" evidence="4">
    <location>
        <begin position="765"/>
        <end position="930"/>
    </location>
</feature>
<dbReference type="SUPFAM" id="SSF53300">
    <property type="entry name" value="vWA-like"/>
    <property type="match status" value="1"/>
</dbReference>
<comment type="subcellular location">
    <subcellularLocation>
        <location evidence="1">Secreted</location>
    </subcellularLocation>
</comment>
<organism evidence="6 7">
    <name type="scientific">Achromobacter xylosoxidans (strain A8)</name>
    <dbReference type="NCBI Taxonomy" id="762376"/>
    <lineage>
        <taxon>Bacteria</taxon>
        <taxon>Pseudomonadati</taxon>
        <taxon>Pseudomonadota</taxon>
        <taxon>Betaproteobacteria</taxon>
        <taxon>Burkholderiales</taxon>
        <taxon>Alcaligenaceae</taxon>
        <taxon>Achromobacter</taxon>
    </lineage>
</organism>
<dbReference type="SMART" id="SM00736">
    <property type="entry name" value="CADG"/>
    <property type="match status" value="1"/>
</dbReference>
<feature type="region of interest" description="Disordered" evidence="3">
    <location>
        <begin position="158"/>
        <end position="192"/>
    </location>
</feature>
<dbReference type="NCBIfam" id="NF012211">
    <property type="entry name" value="tand_rpt_95"/>
    <property type="match status" value="3"/>
</dbReference>
<dbReference type="EMBL" id="CP002287">
    <property type="protein sequence ID" value="ADP15550.1"/>
    <property type="molecule type" value="Genomic_DNA"/>
</dbReference>
<dbReference type="InterPro" id="IPR050557">
    <property type="entry name" value="RTX_toxin/Mannuronan_C5-epim"/>
</dbReference>
<dbReference type="SMART" id="SM00327">
    <property type="entry name" value="VWA"/>
    <property type="match status" value="1"/>
</dbReference>
<dbReference type="InterPro" id="IPR001343">
    <property type="entry name" value="Hemolysn_Ca-bd"/>
</dbReference>
<dbReference type="Pfam" id="PF17963">
    <property type="entry name" value="Big_9"/>
    <property type="match status" value="2"/>
</dbReference>
<dbReference type="eggNOG" id="COG2304">
    <property type="taxonomic scope" value="Bacteria"/>
</dbReference>
<dbReference type="Pfam" id="PF13519">
    <property type="entry name" value="VWA_2"/>
    <property type="match status" value="1"/>
</dbReference>
<evidence type="ECO:0000259" key="5">
    <source>
        <dbReference type="PROSITE" id="PS50268"/>
    </source>
</evidence>
<dbReference type="GO" id="GO:0007156">
    <property type="term" value="P:homophilic cell adhesion via plasma membrane adhesion molecules"/>
    <property type="evidence" value="ECO:0007669"/>
    <property type="project" value="InterPro"/>
</dbReference>
<evidence type="ECO:0000313" key="6">
    <source>
        <dbReference type="EMBL" id="ADP15550.1"/>
    </source>
</evidence>
<dbReference type="GO" id="GO:0005576">
    <property type="term" value="C:extracellular region"/>
    <property type="evidence" value="ECO:0007669"/>
    <property type="project" value="UniProtKB-SubCell"/>
</dbReference>
<protein>
    <submittedName>
        <fullName evidence="6">Hemolysin-type calcium-binding repeat family protein 2</fullName>
    </submittedName>
</protein>
<dbReference type="InterPro" id="IPR006644">
    <property type="entry name" value="Cadg"/>
</dbReference>
<dbReference type="InterPro" id="IPR041690">
    <property type="entry name" value="Cadherin_5"/>
</dbReference>
<dbReference type="PATRIC" id="fig|762376.5.peg.2220"/>
<dbReference type="GO" id="GO:0005509">
    <property type="term" value="F:calcium ion binding"/>
    <property type="evidence" value="ECO:0007669"/>
    <property type="project" value="InterPro"/>
</dbReference>
<reference evidence="6 7" key="1">
    <citation type="journal article" date="2011" name="J. Bacteriol.">
        <title>Complete genome sequence of the haloaromatic acid-degrading bacterium Achromobacter xylosoxidans A8.</title>
        <authorList>
            <person name="Strnad H."/>
            <person name="Ridl J."/>
            <person name="Paces J."/>
            <person name="Kolar M."/>
            <person name="Vlcek C."/>
            <person name="Paces V."/>
        </authorList>
    </citation>
    <scope>NUCLEOTIDE SEQUENCE [LARGE SCALE GENOMIC DNA]</scope>
    <source>
        <strain evidence="6 7">A8</strain>
    </source>
</reference>
<dbReference type="Pfam" id="PF17892">
    <property type="entry name" value="Cadherin_5"/>
    <property type="match status" value="1"/>
</dbReference>
<proteinExistence type="predicted"/>
<feature type="domain" description="Cadherin" evidence="5">
    <location>
        <begin position="398"/>
        <end position="507"/>
    </location>
</feature>
<dbReference type="Gene3D" id="3.40.50.410">
    <property type="entry name" value="von Willebrand factor, type A domain"/>
    <property type="match status" value="1"/>
</dbReference>
<dbReference type="eggNOG" id="COG2931">
    <property type="taxonomic scope" value="Bacteria"/>
</dbReference>
<dbReference type="HOGENOM" id="CLU_272230_0_0_4"/>
<dbReference type="InterPro" id="IPR015919">
    <property type="entry name" value="Cadherin-like_sf"/>
</dbReference>
<dbReference type="InterPro" id="IPR018511">
    <property type="entry name" value="Hemolysin-typ_Ca-bd_CS"/>
</dbReference>
<accession>E3HIX9</accession>
<dbReference type="KEGG" id="axy:AXYL_02227"/>
<evidence type="ECO:0000256" key="2">
    <source>
        <dbReference type="ARBA" id="ARBA00022525"/>
    </source>
</evidence>
<sequence>MADTSPAIVNEISGRAWLRHGDGSLTELHLGSKVPAGSDVVTASGATVSLQVENGMPIVIGEDRVVALTNEMTATLDDPSEAALAPPSGTDSDRLLAVLLDSRDLFDELDPTAAALAGGGGDGGSSFVRLARLLETTSPLDLTYSNPSRSDVVLPRMSGASTISNDDDEPPTPVSVNTAPGARDDAGLGDQNSQVRGNLLANDADPDGDPLAITSVGGRSMTSDGVVVAGSNGGTFTVLADGSYVYEPGDEYEHLAAGEAATSTVSYTIADPGGATSTATVVVTIAGTNDGPVSTAISSISSVDAQTDISYDVSGHFSDPDASDQLTYTAAGLPPGLSIDPITGIISGDISHSASQGGIQGRYTATVTATDASGATTSQELHWNVANATPAAAGDAGATDEDTPLTVGTRYGVLANDSDPDGDTLTVSQVNGSAAGVGAAIAGTQGGMFTLNADGSYTFNPGSSFQHLAAGEKAYSSITYSVSDGEGGTATATLTVEITGTNDAPTLRTQSNQVLEDHTAFGNVLAGAVDADNDALTVTTFTINGSTYAAGNTAYLAGMGSVFVNADGSYTFTPDSNWNGDVPQVTYTATDGTTTISSTLDIHVLPVNDAPVTLDGSGNVAAGNSYVFGMNDFPFSDPGEGHSMLSVIIDSLPTGGTLSLDGKPVVQGQEISAEDLAGGKLVFEPDTSNTGASAGASLEFRVKDNGGSTDGGEDRSDRQTFKVHVDQFLDSYNGNDTVSGGSGNDVLLGDQGGMAKNVIAGTSYNIALLLDLSYSMGWANSANPDGDTALDAAKKALKHLLESQLATHEGTINVSLITFNDEDIRVQKSISDLTPDNVDEIVSSLLHLETGPNTPYGAALHETKKWFDGQPTVDDHGNPYKNLTYFLTDGEPTPEKNYDADAEFNKLAEISDVHAIGVGSRIFQGRLDNFDNTGGWFTNSSGHIKQINFDGDWVEGADDPTRWQREGDGTVERPTYTSRGSWGHFTSGKMALTDTTADGQSFTVTMNVADKITITNPTGASFRFDLWLYNKGPVDTFKWILLKWSGSEWVAVESGTEAATQTDSYYGPGDYLFQFVLNDNSPTDDQLHAQIGGIYTSTENRRGGSQIVRDPAELTATLTGNQSSNEAASVGDDKIHAGDGSDILFGDSINTDRLPWGLDGAPAQPADLPAGSGLDALKQFLLLKNGIQPTDADLHKFISDNHALFDVQGDTRGGNDELHGGAGNDILYGQGGSDLLHGDEGNDVLSGGTGNDTLFGDAGDDVLLGGKSNDILYGGSGSDTFKWLLNDQGAAGTSAVDTIKDFSVLKHADGGDILDLQGLLVGENDGSLAQYLNFHKEGNDTVIDVNTRGKLTAQGSDQKIVLENVDLTHDTYGQLMNNQAIINDLLQKGKLIVDHG</sequence>
<dbReference type="PROSITE" id="PS00330">
    <property type="entry name" value="HEMOLYSIN_CALCIUM"/>
    <property type="match status" value="2"/>
</dbReference>
<dbReference type="Gene3D" id="2.60.40.1200">
    <property type="match status" value="1"/>
</dbReference>
<dbReference type="STRING" id="762376.AXYL_02227"/>
<dbReference type="CDD" id="cd00198">
    <property type="entry name" value="vWFA"/>
    <property type="match status" value="1"/>
</dbReference>
<dbReference type="SUPFAM" id="SSF49313">
    <property type="entry name" value="Cadherin-like"/>
    <property type="match status" value="1"/>
</dbReference>
<dbReference type="PANTHER" id="PTHR38340:SF1">
    <property type="entry name" value="S-LAYER PROTEIN"/>
    <property type="match status" value="1"/>
</dbReference>
<evidence type="ECO:0000256" key="1">
    <source>
        <dbReference type="ARBA" id="ARBA00004613"/>
    </source>
</evidence>
<dbReference type="OrthoDB" id="8622300at2"/>
<dbReference type="InterPro" id="IPR047777">
    <property type="entry name" value="LapA-like_RM"/>
</dbReference>
<evidence type="ECO:0000313" key="7">
    <source>
        <dbReference type="Proteomes" id="UP000006876"/>
    </source>
</evidence>
<dbReference type="GO" id="GO:0016020">
    <property type="term" value="C:membrane"/>
    <property type="evidence" value="ECO:0007669"/>
    <property type="project" value="InterPro"/>
</dbReference>
<dbReference type="PRINTS" id="PR00313">
    <property type="entry name" value="CABNDNGRPT"/>
</dbReference>
<dbReference type="PANTHER" id="PTHR38340">
    <property type="entry name" value="S-LAYER PROTEIN"/>
    <property type="match status" value="1"/>
</dbReference>
<dbReference type="Proteomes" id="UP000006876">
    <property type="component" value="Chromosome"/>
</dbReference>
<dbReference type="PROSITE" id="PS50268">
    <property type="entry name" value="CADHERIN_2"/>
    <property type="match status" value="1"/>
</dbReference>
<dbReference type="InterPro" id="IPR019960">
    <property type="entry name" value="T1SS_VCA0849"/>
</dbReference>
<dbReference type="Pfam" id="PF05345">
    <property type="entry name" value="He_PIG"/>
    <property type="match status" value="1"/>
</dbReference>
<dbReference type="NCBIfam" id="TIGR03661">
    <property type="entry name" value="T1SS_VCA0849"/>
    <property type="match status" value="1"/>
</dbReference>
<gene>
    <name evidence="6" type="ordered locus">AXYL_02227</name>
</gene>
<dbReference type="NCBIfam" id="TIGR01965">
    <property type="entry name" value="VCBS_repeat"/>
    <property type="match status" value="2"/>
</dbReference>
<dbReference type="SUPFAM" id="SSF51120">
    <property type="entry name" value="beta-Roll"/>
    <property type="match status" value="1"/>
</dbReference>
<dbReference type="NCBIfam" id="NF033682">
    <property type="entry name" value="retention_LapA"/>
    <property type="match status" value="1"/>
</dbReference>
<dbReference type="InterPro" id="IPR002126">
    <property type="entry name" value="Cadherin-like_dom"/>
</dbReference>
<dbReference type="InterPro" id="IPR010221">
    <property type="entry name" value="VCBS_dom"/>
</dbReference>
<dbReference type="InterPro" id="IPR002035">
    <property type="entry name" value="VWF_A"/>
</dbReference>